<organism evidence="1 2">
    <name type="scientific">Bartonella bilalgolemii</name>
    <dbReference type="NCBI Taxonomy" id="2942911"/>
    <lineage>
        <taxon>Bacteria</taxon>
        <taxon>Pseudomonadati</taxon>
        <taxon>Pseudomonadota</taxon>
        <taxon>Alphaproteobacteria</taxon>
        <taxon>Hyphomicrobiales</taxon>
        <taxon>Bartonellaceae</taxon>
        <taxon>Bartonella</taxon>
    </lineage>
</organism>
<dbReference type="RefSeq" id="WP_249677825.1">
    <property type="nucleotide sequence ID" value="NZ_JAMCOF010000014.1"/>
</dbReference>
<name>A0ABT0PA47_9HYPH</name>
<keyword evidence="2" id="KW-1185">Reference proteome</keyword>
<gene>
    <name evidence="1" type="ORF">M4Z11_06720</name>
</gene>
<proteinExistence type="predicted"/>
<protein>
    <recommendedName>
        <fullName evidence="3">Phage related protein</fullName>
    </recommendedName>
</protein>
<dbReference type="Proteomes" id="UP001523003">
    <property type="component" value="Unassembled WGS sequence"/>
</dbReference>
<evidence type="ECO:0008006" key="3">
    <source>
        <dbReference type="Google" id="ProtNLM"/>
    </source>
</evidence>
<comment type="caution">
    <text evidence="1">The sequence shown here is derived from an EMBL/GenBank/DDBJ whole genome shotgun (WGS) entry which is preliminary data.</text>
</comment>
<reference evidence="1 2" key="1">
    <citation type="submission" date="2022-05" db="EMBL/GenBank/DDBJ databases">
        <title>Description of the Bartonella bilalgolemii sp. nov. Isolated from Apodemus uralensis (Pallas 1811).</title>
        <authorList>
            <person name="Zgheib R."/>
            <person name="Celebi B."/>
        </authorList>
    </citation>
    <scope>NUCLEOTIDE SEQUENCE [LARGE SCALE GENOMIC DNA]</scope>
    <source>
        <strain evidence="1 2">G70</strain>
    </source>
</reference>
<evidence type="ECO:0000313" key="1">
    <source>
        <dbReference type="EMBL" id="MCL6230276.1"/>
    </source>
</evidence>
<accession>A0ABT0PA47</accession>
<sequence>MTDLINKVDRFLIKEDGFMEKLSKSLEAQRLHDLRNNFSDYMRDVGKSGDLLSLLLMEYKIVEKDLNRHSNSKAMTESLETALVELDIVKDHIELVSDPIQYQVINRDHKSPKYRKNGLPYDGARKAMASHYTRLGNLDKSRLTSAEKSIIDVRRENIKVMQKLYEKMQAKAIGIDLSHGNKSKNTNE</sequence>
<evidence type="ECO:0000313" key="2">
    <source>
        <dbReference type="Proteomes" id="UP001523003"/>
    </source>
</evidence>
<dbReference type="EMBL" id="JAMCOF010000014">
    <property type="protein sequence ID" value="MCL6230276.1"/>
    <property type="molecule type" value="Genomic_DNA"/>
</dbReference>